<gene>
    <name evidence="2" type="ORF">LSCM4_05687</name>
</gene>
<evidence type="ECO:0000313" key="3">
    <source>
        <dbReference type="Proteomes" id="UP000674143"/>
    </source>
</evidence>
<dbReference type="AlphaFoldDB" id="A0A836HTR0"/>
<organism evidence="2 3">
    <name type="scientific">Leishmania orientalis</name>
    <dbReference type="NCBI Taxonomy" id="2249476"/>
    <lineage>
        <taxon>Eukaryota</taxon>
        <taxon>Discoba</taxon>
        <taxon>Euglenozoa</taxon>
        <taxon>Kinetoplastea</taxon>
        <taxon>Metakinetoplastina</taxon>
        <taxon>Trypanosomatida</taxon>
        <taxon>Trypanosomatidae</taxon>
        <taxon>Leishmaniinae</taxon>
        <taxon>Leishmania</taxon>
    </lineage>
</organism>
<accession>A0A836HTR0</accession>
<reference evidence="3" key="2">
    <citation type="journal article" date="2021" name="Sci. Data">
        <title>Chromosome-scale genome sequencing, assembly and annotation of six genomes from subfamily Leishmaniinae.</title>
        <authorList>
            <person name="Almutairi H."/>
            <person name="Urbaniak M.D."/>
            <person name="Bates M.D."/>
            <person name="Jariyapan N."/>
            <person name="Kwakye-Nuako G."/>
            <person name="Thomaz Soccol V."/>
            <person name="Al-Salem W.S."/>
            <person name="Dillon R.J."/>
            <person name="Bates P.A."/>
            <person name="Gatherer D."/>
        </authorList>
    </citation>
    <scope>NUCLEOTIDE SEQUENCE [LARGE SCALE GENOMIC DNA]</scope>
</reference>
<reference evidence="3" key="1">
    <citation type="journal article" date="2021" name="Microbiol. Resour. Announc.">
        <title>LGAAP: Leishmaniinae Genome Assembly and Annotation Pipeline.</title>
        <authorList>
            <person name="Almutairi H."/>
            <person name="Urbaniak M.D."/>
            <person name="Bates M.D."/>
            <person name="Jariyapan N."/>
            <person name="Kwakye-Nuako G."/>
            <person name="Thomaz-Soccol V."/>
            <person name="Al-Salem W.S."/>
            <person name="Dillon R.J."/>
            <person name="Bates P.A."/>
            <person name="Gatherer D."/>
        </authorList>
    </citation>
    <scope>NUCLEOTIDE SEQUENCE [LARGE SCALE GENOMIC DNA]</scope>
</reference>
<dbReference type="KEGG" id="loi:92361554"/>
<dbReference type="RefSeq" id="XP_067064434.1">
    <property type="nucleotide sequence ID" value="XM_067207620.1"/>
</dbReference>
<evidence type="ECO:0000313" key="2">
    <source>
        <dbReference type="EMBL" id="KAG5482428.1"/>
    </source>
</evidence>
<dbReference type="EMBL" id="JAFHLR010000016">
    <property type="protein sequence ID" value="KAG5482428.1"/>
    <property type="molecule type" value="Genomic_DNA"/>
</dbReference>
<comment type="caution">
    <text evidence="2">The sequence shown here is derived from an EMBL/GenBank/DDBJ whole genome shotgun (WGS) entry which is preliminary data.</text>
</comment>
<feature type="region of interest" description="Disordered" evidence="1">
    <location>
        <begin position="61"/>
        <end position="102"/>
    </location>
</feature>
<sequence length="152" mass="15814">MFTASCAMSPFVSSSRNARTRTYTFTRLLCFIASARRMPTAVALRLKAPLLPVPEALRSKAEVAGGRGDSGAAERADGGPDIRGGRGGVGLPIEEGATPAGAGGVGTARAELFLSGVVERLGVTTPTGWPRRPDASGPRDEFDRLNSISTVR</sequence>
<feature type="region of interest" description="Disordered" evidence="1">
    <location>
        <begin position="123"/>
        <end position="152"/>
    </location>
</feature>
<name>A0A836HTR0_9TRYP</name>
<dbReference type="GeneID" id="92361554"/>
<feature type="compositionally biased region" description="Basic and acidic residues" evidence="1">
    <location>
        <begin position="72"/>
        <end position="84"/>
    </location>
</feature>
<proteinExistence type="predicted"/>
<protein>
    <submittedName>
        <fullName evidence="2">Uncharacterized protein</fullName>
    </submittedName>
</protein>
<feature type="compositionally biased region" description="Basic and acidic residues" evidence="1">
    <location>
        <begin position="131"/>
        <end position="144"/>
    </location>
</feature>
<dbReference type="Proteomes" id="UP000674143">
    <property type="component" value="Unassembled WGS sequence"/>
</dbReference>
<feature type="compositionally biased region" description="Low complexity" evidence="1">
    <location>
        <begin position="91"/>
        <end position="100"/>
    </location>
</feature>
<evidence type="ECO:0000256" key="1">
    <source>
        <dbReference type="SAM" id="MobiDB-lite"/>
    </source>
</evidence>
<keyword evidence="3" id="KW-1185">Reference proteome</keyword>